<dbReference type="Pfam" id="PF15305">
    <property type="entry name" value="IFT43"/>
    <property type="match status" value="1"/>
</dbReference>
<dbReference type="OrthoDB" id="206950at2759"/>
<dbReference type="Proteomes" id="UP000683360">
    <property type="component" value="Unassembled WGS sequence"/>
</dbReference>
<comment type="similarity">
    <text evidence="1">Belongs to the IFT43 family.</text>
</comment>
<evidence type="ECO:0000256" key="3">
    <source>
        <dbReference type="SAM" id="MobiDB-lite"/>
    </source>
</evidence>
<organism evidence="4 5">
    <name type="scientific">Mytilus edulis</name>
    <name type="common">Blue mussel</name>
    <dbReference type="NCBI Taxonomy" id="6550"/>
    <lineage>
        <taxon>Eukaryota</taxon>
        <taxon>Metazoa</taxon>
        <taxon>Spiralia</taxon>
        <taxon>Lophotrochozoa</taxon>
        <taxon>Mollusca</taxon>
        <taxon>Bivalvia</taxon>
        <taxon>Autobranchia</taxon>
        <taxon>Pteriomorphia</taxon>
        <taxon>Mytilida</taxon>
        <taxon>Mytiloidea</taxon>
        <taxon>Mytilidae</taxon>
        <taxon>Mytilinae</taxon>
        <taxon>Mytilus</taxon>
    </lineage>
</organism>
<dbReference type="InterPro" id="IPR029302">
    <property type="entry name" value="IFT43"/>
</dbReference>
<keyword evidence="2" id="KW-0970">Cilium biogenesis/degradation</keyword>
<dbReference type="GO" id="GO:0030991">
    <property type="term" value="C:intraciliary transport particle A"/>
    <property type="evidence" value="ECO:0007669"/>
    <property type="project" value="InterPro"/>
</dbReference>
<accession>A0A8S3RJN4</accession>
<dbReference type="EMBL" id="CAJPWZ010001104">
    <property type="protein sequence ID" value="CAG2208286.1"/>
    <property type="molecule type" value="Genomic_DNA"/>
</dbReference>
<feature type="compositionally biased region" description="Basic and acidic residues" evidence="3">
    <location>
        <begin position="93"/>
        <end position="103"/>
    </location>
</feature>
<evidence type="ECO:0000313" key="5">
    <source>
        <dbReference type="Proteomes" id="UP000683360"/>
    </source>
</evidence>
<evidence type="ECO:0000256" key="1">
    <source>
        <dbReference type="ARBA" id="ARBA00007563"/>
    </source>
</evidence>
<evidence type="ECO:0000313" key="4">
    <source>
        <dbReference type="EMBL" id="CAG2208286.1"/>
    </source>
</evidence>
<feature type="compositionally biased region" description="Basic and acidic residues" evidence="3">
    <location>
        <begin position="110"/>
        <end position="119"/>
    </location>
</feature>
<proteinExistence type="inferred from homology"/>
<dbReference type="GO" id="GO:0005929">
    <property type="term" value="C:cilium"/>
    <property type="evidence" value="ECO:0007669"/>
    <property type="project" value="TreeGrafter"/>
</dbReference>
<gene>
    <name evidence="4" type="ORF">MEDL_22502</name>
</gene>
<name>A0A8S3RJN4_MYTED</name>
<dbReference type="GO" id="GO:0035721">
    <property type="term" value="P:intraciliary retrograde transport"/>
    <property type="evidence" value="ECO:0007669"/>
    <property type="project" value="TreeGrafter"/>
</dbReference>
<evidence type="ECO:0000256" key="2">
    <source>
        <dbReference type="ARBA" id="ARBA00022794"/>
    </source>
</evidence>
<dbReference type="PANTHER" id="PTHR33724:SF1">
    <property type="entry name" value="INTRAFLAGELLAR TRANSPORT PROTEIN 43 HOMOLOG"/>
    <property type="match status" value="1"/>
</dbReference>
<reference evidence="4" key="1">
    <citation type="submission" date="2021-03" db="EMBL/GenBank/DDBJ databases">
        <authorList>
            <person name="Bekaert M."/>
        </authorList>
    </citation>
    <scope>NUCLEOTIDE SEQUENCE</scope>
</reference>
<sequence>MESAAKVLNTGIVNVLASNVSNNTGLLFPHFKLKGTAKTGRRAQQKTANPPDAPDFEASVENSPKAPKSRQPAGRQEPDEPPKPSRVSGWGEDNPRKSRKLGEGFENFEDERLRPRTPEDDNESDTDIPVIPDLEEQQDDDMTVKVAIAPNVAVNRVATYRELDNDLLRQAAFTTLDNDIDLKLLTKNLSTEADLIEEDKPWDWDRLFTEVTSELLSQLDTTEETSDNQEINQTV</sequence>
<feature type="region of interest" description="Disordered" evidence="3">
    <location>
        <begin position="37"/>
        <end position="137"/>
    </location>
</feature>
<comment type="caution">
    <text evidence="4">The sequence shown here is derived from an EMBL/GenBank/DDBJ whole genome shotgun (WGS) entry which is preliminary data.</text>
</comment>
<protein>
    <submittedName>
        <fullName evidence="4">IFT43</fullName>
    </submittedName>
</protein>
<dbReference type="AlphaFoldDB" id="A0A8S3RJN4"/>
<keyword evidence="5" id="KW-1185">Reference proteome</keyword>
<dbReference type="PANTHER" id="PTHR33724">
    <property type="entry name" value="INTRAFLAGELLAR TRANSPORT PROTEIN 43 HOMOLOG"/>
    <property type="match status" value="1"/>
</dbReference>